<evidence type="ECO:0000259" key="1">
    <source>
        <dbReference type="PROSITE" id="PS51819"/>
    </source>
</evidence>
<sequence>MDLANASIGQLMIPVEDLDQGVAFYRDTLGLPFLFMAPPQMAFFICGAVRLLVGVLPPGQPRARASAIYFRVDDIEAVAAALVAKGVVFAAPPHIVHRTASTALWLANFNDPDGNPLALMCELPLAAAA</sequence>
<dbReference type="RefSeq" id="WP_315651972.1">
    <property type="nucleotide sequence ID" value="NZ_JAVXZY010000007.1"/>
</dbReference>
<name>A0ABU3PEZ8_9BURK</name>
<gene>
    <name evidence="2" type="ORF">RQP53_17550</name>
</gene>
<dbReference type="PROSITE" id="PS51819">
    <property type="entry name" value="VOC"/>
    <property type="match status" value="1"/>
</dbReference>
<reference evidence="2" key="1">
    <citation type="submission" date="2023-09" db="EMBL/GenBank/DDBJ databases">
        <title>Paucibacter sp. APW11 Genome sequencing and assembly.</title>
        <authorList>
            <person name="Kim I."/>
        </authorList>
    </citation>
    <scope>NUCLEOTIDE SEQUENCE</scope>
    <source>
        <strain evidence="2">APW11</strain>
    </source>
</reference>
<dbReference type="EMBL" id="JAVXZY010000007">
    <property type="protein sequence ID" value="MDT9001088.1"/>
    <property type="molecule type" value="Genomic_DNA"/>
</dbReference>
<dbReference type="SUPFAM" id="SSF54593">
    <property type="entry name" value="Glyoxalase/Bleomycin resistance protein/Dihydroxybiphenyl dioxygenase"/>
    <property type="match status" value="1"/>
</dbReference>
<keyword evidence="3" id="KW-1185">Reference proteome</keyword>
<dbReference type="Proteomes" id="UP001246372">
    <property type="component" value="Unassembled WGS sequence"/>
</dbReference>
<proteinExistence type="predicted"/>
<protein>
    <submittedName>
        <fullName evidence="2">VOC family protein</fullName>
    </submittedName>
</protein>
<feature type="domain" description="VOC" evidence="1">
    <location>
        <begin position="7"/>
        <end position="122"/>
    </location>
</feature>
<organism evidence="2 3">
    <name type="scientific">Roseateles aquae</name>
    <dbReference type="NCBI Taxonomy" id="3077235"/>
    <lineage>
        <taxon>Bacteria</taxon>
        <taxon>Pseudomonadati</taxon>
        <taxon>Pseudomonadota</taxon>
        <taxon>Betaproteobacteria</taxon>
        <taxon>Burkholderiales</taxon>
        <taxon>Sphaerotilaceae</taxon>
        <taxon>Roseateles</taxon>
    </lineage>
</organism>
<dbReference type="InterPro" id="IPR029068">
    <property type="entry name" value="Glyas_Bleomycin-R_OHBP_Dase"/>
</dbReference>
<dbReference type="InterPro" id="IPR037523">
    <property type="entry name" value="VOC_core"/>
</dbReference>
<accession>A0ABU3PEZ8</accession>
<dbReference type="Pfam" id="PF00903">
    <property type="entry name" value="Glyoxalase"/>
    <property type="match status" value="1"/>
</dbReference>
<dbReference type="Gene3D" id="3.10.180.10">
    <property type="entry name" value="2,3-Dihydroxybiphenyl 1,2-Dioxygenase, domain 1"/>
    <property type="match status" value="1"/>
</dbReference>
<dbReference type="InterPro" id="IPR004360">
    <property type="entry name" value="Glyas_Fos-R_dOase_dom"/>
</dbReference>
<dbReference type="CDD" id="cd06587">
    <property type="entry name" value="VOC"/>
    <property type="match status" value="1"/>
</dbReference>
<evidence type="ECO:0000313" key="3">
    <source>
        <dbReference type="Proteomes" id="UP001246372"/>
    </source>
</evidence>
<evidence type="ECO:0000313" key="2">
    <source>
        <dbReference type="EMBL" id="MDT9001088.1"/>
    </source>
</evidence>
<comment type="caution">
    <text evidence="2">The sequence shown here is derived from an EMBL/GenBank/DDBJ whole genome shotgun (WGS) entry which is preliminary data.</text>
</comment>